<gene>
    <name evidence="1" type="ORF">AB0H04_40570</name>
</gene>
<reference evidence="1 2" key="1">
    <citation type="submission" date="2024-06" db="EMBL/GenBank/DDBJ databases">
        <title>The Natural Products Discovery Center: Release of the First 8490 Sequenced Strains for Exploring Actinobacteria Biosynthetic Diversity.</title>
        <authorList>
            <person name="Kalkreuter E."/>
            <person name="Kautsar S.A."/>
            <person name="Yang D."/>
            <person name="Bader C.D."/>
            <person name="Teijaro C.N."/>
            <person name="Fluegel L."/>
            <person name="Davis C.M."/>
            <person name="Simpson J.R."/>
            <person name="Lauterbach L."/>
            <person name="Steele A.D."/>
            <person name="Gui C."/>
            <person name="Meng S."/>
            <person name="Li G."/>
            <person name="Viehrig K."/>
            <person name="Ye F."/>
            <person name="Su P."/>
            <person name="Kiefer A.F."/>
            <person name="Nichols A."/>
            <person name="Cepeda A.J."/>
            <person name="Yan W."/>
            <person name="Fan B."/>
            <person name="Jiang Y."/>
            <person name="Adhikari A."/>
            <person name="Zheng C.-J."/>
            <person name="Schuster L."/>
            <person name="Cowan T.M."/>
            <person name="Smanski M.J."/>
            <person name="Chevrette M.G."/>
            <person name="De Carvalho L.P.S."/>
            <person name="Shen B."/>
        </authorList>
    </citation>
    <scope>NUCLEOTIDE SEQUENCE [LARGE SCALE GENOMIC DNA]</scope>
    <source>
        <strain evidence="1 2">NPDC020594</strain>
    </source>
</reference>
<proteinExistence type="predicted"/>
<comment type="caution">
    <text evidence="1">The sequence shown here is derived from an EMBL/GenBank/DDBJ whole genome shotgun (WGS) entry which is preliminary data.</text>
</comment>
<name>A0ABV3AM56_9ACTN</name>
<dbReference type="RefSeq" id="WP_279616803.1">
    <property type="nucleotide sequence ID" value="NZ_JBFAEG010000044.1"/>
</dbReference>
<sequence length="41" mass="4341">MSHRPGHSDIDTTMGYNNIHPADASEAGRAFILLAASKTDA</sequence>
<evidence type="ECO:0000313" key="1">
    <source>
        <dbReference type="EMBL" id="MEU5713044.1"/>
    </source>
</evidence>
<accession>A0ABV3AM56</accession>
<evidence type="ECO:0000313" key="2">
    <source>
        <dbReference type="Proteomes" id="UP001551011"/>
    </source>
</evidence>
<dbReference type="EMBL" id="JBFAEG010000044">
    <property type="protein sequence ID" value="MEU5713044.1"/>
    <property type="molecule type" value="Genomic_DNA"/>
</dbReference>
<organism evidence="1 2">
    <name type="scientific">Streptomyces flaveolus</name>
    <dbReference type="NCBI Taxonomy" id="67297"/>
    <lineage>
        <taxon>Bacteria</taxon>
        <taxon>Bacillati</taxon>
        <taxon>Actinomycetota</taxon>
        <taxon>Actinomycetes</taxon>
        <taxon>Kitasatosporales</taxon>
        <taxon>Streptomycetaceae</taxon>
        <taxon>Streptomyces</taxon>
    </lineage>
</organism>
<keyword evidence="2" id="KW-1185">Reference proteome</keyword>
<protein>
    <recommendedName>
        <fullName evidence="3">Integrase</fullName>
    </recommendedName>
</protein>
<dbReference type="Proteomes" id="UP001551011">
    <property type="component" value="Unassembled WGS sequence"/>
</dbReference>
<evidence type="ECO:0008006" key="3">
    <source>
        <dbReference type="Google" id="ProtNLM"/>
    </source>
</evidence>